<protein>
    <submittedName>
        <fullName evidence="2">tRNA-dependent lipid II--amino acid ligase</fullName>
    </submittedName>
</protein>
<feature type="compositionally biased region" description="Low complexity" evidence="1">
    <location>
        <begin position="37"/>
        <end position="47"/>
    </location>
</feature>
<sequence>DPHADDPSPDRVGAPRVRGVPALDELPADPGVGGREVGVAGRVAGLQRGRRAARRCARALPPAAEAAPLPRLPAGRTRHRLGRRRPRGVAGPAGRPPEEQPRLRDPHGSPRRHPAMVRRAGQGGHRGRVGQPPGRRAPDRALAGGRPGRRPAAGARLAAPVGRGRVLGRAAPVQLPGPAGRAVGGGRARRHEPAVAPQHQEGRQGRRRHPTGRPRGPPGVPRPLRPHRRARPLHAPSAVLLRDDVRRPRRRGARADLALAGRARGGPRRVDDLDPRRHPRLVLLRRLLDREARRAGLQRGAVGDGARRHGRGRTRLRPPRDHRDARRRRPSRGADPVQGRHRRRGRRVRRGVGPAAQPPALPGVRPLHEEAVV</sequence>
<feature type="compositionally biased region" description="Basic residues" evidence="1">
    <location>
        <begin position="48"/>
        <end position="57"/>
    </location>
</feature>
<keyword evidence="2" id="KW-0436">Ligase</keyword>
<evidence type="ECO:0000313" key="2">
    <source>
        <dbReference type="EMBL" id="CAA9389758.1"/>
    </source>
</evidence>
<feature type="compositionally biased region" description="Basic and acidic residues" evidence="1">
    <location>
        <begin position="96"/>
        <end position="108"/>
    </location>
</feature>
<feature type="compositionally biased region" description="Basic residues" evidence="1">
    <location>
        <begin position="76"/>
        <end position="87"/>
    </location>
</feature>
<dbReference type="EMBL" id="CADCUM010000089">
    <property type="protein sequence ID" value="CAA9389758.1"/>
    <property type="molecule type" value="Genomic_DNA"/>
</dbReference>
<feature type="non-terminal residue" evidence="2">
    <location>
        <position position="1"/>
    </location>
</feature>
<feature type="compositionally biased region" description="Basic residues" evidence="1">
    <location>
        <begin position="308"/>
        <end position="317"/>
    </location>
</feature>
<proteinExistence type="predicted"/>
<accession>A0A6J4NKF6</accession>
<reference evidence="2" key="1">
    <citation type="submission" date="2020-02" db="EMBL/GenBank/DDBJ databases">
        <authorList>
            <person name="Meier V. D."/>
        </authorList>
    </citation>
    <scope>NUCLEOTIDE SEQUENCE</scope>
    <source>
        <strain evidence="2">AVDCRST_MAG32</strain>
    </source>
</reference>
<dbReference type="GO" id="GO:0016874">
    <property type="term" value="F:ligase activity"/>
    <property type="evidence" value="ECO:0007669"/>
    <property type="project" value="UniProtKB-KW"/>
</dbReference>
<feature type="compositionally biased region" description="Low complexity" evidence="1">
    <location>
        <begin position="140"/>
        <end position="164"/>
    </location>
</feature>
<evidence type="ECO:0000256" key="1">
    <source>
        <dbReference type="SAM" id="MobiDB-lite"/>
    </source>
</evidence>
<feature type="compositionally biased region" description="Low complexity" evidence="1">
    <location>
        <begin position="58"/>
        <end position="75"/>
    </location>
</feature>
<feature type="compositionally biased region" description="Basic residues" evidence="1">
    <location>
        <begin position="339"/>
        <end position="350"/>
    </location>
</feature>
<feature type="region of interest" description="Disordered" evidence="1">
    <location>
        <begin position="1"/>
        <end position="274"/>
    </location>
</feature>
<name>A0A6J4NKF6_9ACTN</name>
<feature type="region of interest" description="Disordered" evidence="1">
    <location>
        <begin position="297"/>
        <end position="373"/>
    </location>
</feature>
<dbReference type="AlphaFoldDB" id="A0A6J4NKF6"/>
<feature type="non-terminal residue" evidence="2">
    <location>
        <position position="373"/>
    </location>
</feature>
<gene>
    <name evidence="2" type="ORF">AVDCRST_MAG32-2236</name>
</gene>
<organism evidence="2">
    <name type="scientific">uncultured Nocardioides sp</name>
    <dbReference type="NCBI Taxonomy" id="198441"/>
    <lineage>
        <taxon>Bacteria</taxon>
        <taxon>Bacillati</taxon>
        <taxon>Actinomycetota</taxon>
        <taxon>Actinomycetes</taxon>
        <taxon>Propionibacteriales</taxon>
        <taxon>Nocardioidaceae</taxon>
        <taxon>Nocardioides</taxon>
        <taxon>environmental samples</taxon>
    </lineage>
</organism>